<gene>
    <name evidence="5" type="ORF">GCM10009727_50240</name>
</gene>
<dbReference type="InterPro" id="IPR020806">
    <property type="entry name" value="PKS_PP-bd"/>
</dbReference>
<dbReference type="SUPFAM" id="SSF47336">
    <property type="entry name" value="ACP-like"/>
    <property type="match status" value="1"/>
</dbReference>
<feature type="region of interest" description="Disordered" evidence="3">
    <location>
        <begin position="1"/>
        <end position="27"/>
    </location>
</feature>
<comment type="caution">
    <text evidence="5">The sequence shown here is derived from an EMBL/GenBank/DDBJ whole genome shotgun (WGS) entry which is preliminary data.</text>
</comment>
<keyword evidence="1" id="KW-0596">Phosphopantetheine</keyword>
<dbReference type="Proteomes" id="UP001501020">
    <property type="component" value="Unassembled WGS sequence"/>
</dbReference>
<evidence type="ECO:0000313" key="6">
    <source>
        <dbReference type="Proteomes" id="UP001501020"/>
    </source>
</evidence>
<evidence type="ECO:0000256" key="3">
    <source>
        <dbReference type="SAM" id="MobiDB-lite"/>
    </source>
</evidence>
<feature type="domain" description="Carrier" evidence="4">
    <location>
        <begin position="26"/>
        <end position="103"/>
    </location>
</feature>
<evidence type="ECO:0000256" key="1">
    <source>
        <dbReference type="ARBA" id="ARBA00022450"/>
    </source>
</evidence>
<dbReference type="InterPro" id="IPR009081">
    <property type="entry name" value="PP-bd_ACP"/>
</dbReference>
<organism evidence="5 6">
    <name type="scientific">Actinomadura napierensis</name>
    <dbReference type="NCBI Taxonomy" id="267854"/>
    <lineage>
        <taxon>Bacteria</taxon>
        <taxon>Bacillati</taxon>
        <taxon>Actinomycetota</taxon>
        <taxon>Actinomycetes</taxon>
        <taxon>Streptosporangiales</taxon>
        <taxon>Thermomonosporaceae</taxon>
        <taxon>Actinomadura</taxon>
    </lineage>
</organism>
<dbReference type="RefSeq" id="WP_344271701.1">
    <property type="nucleotide sequence ID" value="NZ_BAAAMR010000047.1"/>
</dbReference>
<evidence type="ECO:0000256" key="2">
    <source>
        <dbReference type="ARBA" id="ARBA00022553"/>
    </source>
</evidence>
<protein>
    <recommendedName>
        <fullName evidence="4">Carrier domain-containing protein</fullName>
    </recommendedName>
</protein>
<dbReference type="EMBL" id="BAAAMR010000047">
    <property type="protein sequence ID" value="GAA2147799.1"/>
    <property type="molecule type" value="Genomic_DNA"/>
</dbReference>
<accession>A0ABP5LMT2</accession>
<dbReference type="Gene3D" id="1.10.1200.10">
    <property type="entry name" value="ACP-like"/>
    <property type="match status" value="1"/>
</dbReference>
<sequence>MTEPTIDTVPPGDAVAPGDAAAPEAPSADRLRTWLAGRVAYYLEREPAEIDDDAPLTSYGLDSVYAFSICGDIEDAFGLLVDPTLVWDHDSVAALAAHLAGAARDTGAAGPHPRTHSH</sequence>
<reference evidence="6" key="1">
    <citation type="journal article" date="2019" name="Int. J. Syst. Evol. Microbiol.">
        <title>The Global Catalogue of Microorganisms (GCM) 10K type strain sequencing project: providing services to taxonomists for standard genome sequencing and annotation.</title>
        <authorList>
            <consortium name="The Broad Institute Genomics Platform"/>
            <consortium name="The Broad Institute Genome Sequencing Center for Infectious Disease"/>
            <person name="Wu L."/>
            <person name="Ma J."/>
        </authorList>
    </citation>
    <scope>NUCLEOTIDE SEQUENCE [LARGE SCALE GENOMIC DNA]</scope>
    <source>
        <strain evidence="6">JCM 13850</strain>
    </source>
</reference>
<name>A0ABP5LMT2_9ACTN</name>
<keyword evidence="6" id="KW-1185">Reference proteome</keyword>
<dbReference type="InterPro" id="IPR036736">
    <property type="entry name" value="ACP-like_sf"/>
</dbReference>
<dbReference type="SMART" id="SM01294">
    <property type="entry name" value="PKS_PP_betabranch"/>
    <property type="match status" value="1"/>
</dbReference>
<keyword evidence="2" id="KW-0597">Phosphoprotein</keyword>
<proteinExistence type="predicted"/>
<dbReference type="PROSITE" id="PS50075">
    <property type="entry name" value="CARRIER"/>
    <property type="match status" value="1"/>
</dbReference>
<dbReference type="SMART" id="SM00823">
    <property type="entry name" value="PKS_PP"/>
    <property type="match status" value="1"/>
</dbReference>
<evidence type="ECO:0000313" key="5">
    <source>
        <dbReference type="EMBL" id="GAA2147799.1"/>
    </source>
</evidence>
<dbReference type="Pfam" id="PF00550">
    <property type="entry name" value="PP-binding"/>
    <property type="match status" value="1"/>
</dbReference>
<feature type="compositionally biased region" description="Low complexity" evidence="3">
    <location>
        <begin position="9"/>
        <end position="26"/>
    </location>
</feature>
<evidence type="ECO:0000259" key="4">
    <source>
        <dbReference type="PROSITE" id="PS50075"/>
    </source>
</evidence>